<accession>A0A1J1AC15</accession>
<dbReference type="EMBL" id="CP016070">
    <property type="protein sequence ID" value="AOW79837.1"/>
    <property type="molecule type" value="Genomic_DNA"/>
</dbReference>
<keyword evidence="1" id="KW-0472">Membrane</keyword>
<keyword evidence="5" id="KW-1185">Reference proteome</keyword>
<keyword evidence="1" id="KW-0812">Transmembrane</keyword>
<evidence type="ECO:0000256" key="1">
    <source>
        <dbReference type="SAM" id="Phobius"/>
    </source>
</evidence>
<reference evidence="2 4" key="1">
    <citation type="submission" date="2016-06" db="EMBL/GenBank/DDBJ databases">
        <title>Discovery of anaerobic lithoheterotrophic haloarchaeon capable of sulfur respiration by hydrogen and formate.</title>
        <authorList>
            <person name="Sorokin D.Y."/>
            <person name="Kublanov I.V."/>
            <person name="Roman P."/>
            <person name="Sinninghe Damste J.S."/>
            <person name="Golyshin P.N."/>
            <person name="Rojo D."/>
            <person name="Ciordia S."/>
            <person name="Mena Md.C."/>
            <person name="Ferrer M."/>
            <person name="Smedile F."/>
            <person name="Messina E."/>
            <person name="La Cono V."/>
            <person name="Yakimov M.M."/>
        </authorList>
    </citation>
    <scope>NUCLEOTIDE SEQUENCE [LARGE SCALE GENOMIC DNA]</scope>
    <source>
        <strain evidence="2 4">HTSR1</strain>
    </source>
</reference>
<dbReference type="Proteomes" id="UP000185608">
    <property type="component" value="Chromosome"/>
</dbReference>
<dbReference type="KEGG" id="halh:HTSR_0644"/>
<keyword evidence="1" id="KW-1133">Transmembrane helix</keyword>
<dbReference type="AlphaFoldDB" id="A0A1D8S3A2"/>
<feature type="transmembrane region" description="Helical" evidence="1">
    <location>
        <begin position="7"/>
        <end position="27"/>
    </location>
</feature>
<dbReference type="STRING" id="1873524.HSR6_0669"/>
<feature type="transmembrane region" description="Helical" evidence="1">
    <location>
        <begin position="74"/>
        <end position="95"/>
    </location>
</feature>
<dbReference type="GeneID" id="30417191"/>
<sequence>MNRTSQYLVLIGAIAIAAVLGYVGFVYTGGAVPWGERFSAVMQGGTAAESGSLIQIGRGGIGGFLLAGPLRDNVLPFALLVLLLGGASVGLYWWIESSD</sequence>
<evidence type="ECO:0000313" key="2">
    <source>
        <dbReference type="EMBL" id="AOW79837.1"/>
    </source>
</evidence>
<evidence type="ECO:0000313" key="3">
    <source>
        <dbReference type="EMBL" id="APE95129.1"/>
    </source>
</evidence>
<dbReference type="RefSeq" id="WP_070364578.1">
    <property type="nucleotide sequence ID" value="NZ_CP016070.1"/>
</dbReference>
<evidence type="ECO:0000313" key="5">
    <source>
        <dbReference type="Proteomes" id="UP000186165"/>
    </source>
</evidence>
<reference evidence="5" key="2">
    <citation type="submission" date="2016-08" db="EMBL/GenBank/DDBJ databases">
        <title>Discovery of first anaerobic lithoheterotrophic haloarchae widely represented in hypersaline habitats.</title>
        <authorList>
            <person name="Sorokin D.Y."/>
            <person name="Kublanov I.V."/>
            <person name="Roman P."/>
            <person name="Sinninghe Damste J.S."/>
            <person name="Golyshin P.N."/>
            <person name="Rojo D."/>
            <person name="Ciordia S."/>
            <person name="Mena Md.C."/>
            <person name="Ferrer M."/>
            <person name="Smedile F."/>
            <person name="Messina E."/>
            <person name="La Cono V."/>
            <person name="Yakimov M.M."/>
        </authorList>
    </citation>
    <scope>NUCLEOTIDE SEQUENCE [LARGE SCALE GENOMIC DNA]</scope>
    <source>
        <strain evidence="5">HSR6</strain>
    </source>
</reference>
<gene>
    <name evidence="3" type="ORF">HSR6_0669</name>
    <name evidence="2" type="ORF">HTSR_0644</name>
</gene>
<dbReference type="EMBL" id="CP016804">
    <property type="protein sequence ID" value="APE95129.1"/>
    <property type="molecule type" value="Genomic_DNA"/>
</dbReference>
<reference evidence="3" key="3">
    <citation type="journal article" date="2017" name="ISME J.">
        <title>Discovery of anaerobic lithoheterotrophic haloarchaea, ubiquitous in hypersaline habitats.</title>
        <authorList>
            <person name="Sorokin D.Y."/>
            <person name="Messina E."/>
            <person name="Smedile F."/>
            <person name="Roman P."/>
            <person name="Damste J.S.S."/>
            <person name="Ciordia S."/>
            <person name="Mena M.C."/>
            <person name="Ferrer M."/>
            <person name="Golyshin P.N."/>
            <person name="Kublanov I.V."/>
            <person name="Samarov N.I."/>
            <person name="Toshchakov S.V."/>
            <person name="La Cono V."/>
            <person name="Yakimov M.M."/>
        </authorList>
    </citation>
    <scope>NUCLEOTIDE SEQUENCE</scope>
    <source>
        <strain evidence="3">HSR6</strain>
    </source>
</reference>
<dbReference type="KEGG" id="hhsr:HSR6_0669"/>
<organism evidence="2 4">
    <name type="scientific">Halodesulfurarchaeum formicicum</name>
    <dbReference type="NCBI Taxonomy" id="1873524"/>
    <lineage>
        <taxon>Archaea</taxon>
        <taxon>Methanobacteriati</taxon>
        <taxon>Methanobacteriota</taxon>
        <taxon>Stenosarchaea group</taxon>
        <taxon>Halobacteria</taxon>
        <taxon>Halobacteriales</taxon>
        <taxon>Halobacteriaceae</taxon>
        <taxon>Halodesulfurarchaeum</taxon>
    </lineage>
</organism>
<proteinExistence type="predicted"/>
<protein>
    <submittedName>
        <fullName evidence="2">Uncharacterized protein</fullName>
    </submittedName>
</protein>
<accession>A0A1D8S3A2</accession>
<evidence type="ECO:0000313" key="4">
    <source>
        <dbReference type="Proteomes" id="UP000185608"/>
    </source>
</evidence>
<name>A0A1D8S3A2_9EURY</name>
<dbReference type="Proteomes" id="UP000186165">
    <property type="component" value="Chromosome"/>
</dbReference>